<evidence type="ECO:0000259" key="1">
    <source>
        <dbReference type="Pfam" id="PF00881"/>
    </source>
</evidence>
<dbReference type="InterPro" id="IPR020051">
    <property type="entry name" value="SagB-type_dehydrogenase"/>
</dbReference>
<protein>
    <recommendedName>
        <fullName evidence="1">Nitroreductase domain-containing protein</fullName>
    </recommendedName>
</protein>
<dbReference type="CDD" id="cd02142">
    <property type="entry name" value="McbC_SagB-like_oxidoreductase"/>
    <property type="match status" value="1"/>
</dbReference>
<name>A0A919Y8R6_9BACL</name>
<dbReference type="SUPFAM" id="SSF55469">
    <property type="entry name" value="FMN-dependent nitroreductase-like"/>
    <property type="match status" value="1"/>
</dbReference>
<evidence type="ECO:0000313" key="3">
    <source>
        <dbReference type="Proteomes" id="UP000682811"/>
    </source>
</evidence>
<proteinExistence type="predicted"/>
<organism evidence="2 3">
    <name type="scientific">Paenibacillus azoreducens</name>
    <dbReference type="NCBI Taxonomy" id="116718"/>
    <lineage>
        <taxon>Bacteria</taxon>
        <taxon>Bacillati</taxon>
        <taxon>Bacillota</taxon>
        <taxon>Bacilli</taxon>
        <taxon>Bacillales</taxon>
        <taxon>Paenibacillaceae</taxon>
        <taxon>Paenibacillus</taxon>
    </lineage>
</organism>
<dbReference type="InterPro" id="IPR000415">
    <property type="entry name" value="Nitroreductase-like"/>
</dbReference>
<evidence type="ECO:0000313" key="2">
    <source>
        <dbReference type="EMBL" id="GIO46294.1"/>
    </source>
</evidence>
<feature type="domain" description="Nitroreductase" evidence="1">
    <location>
        <begin position="94"/>
        <end position="266"/>
    </location>
</feature>
<dbReference type="NCBIfam" id="TIGR03605">
    <property type="entry name" value="antibiot_sagB"/>
    <property type="match status" value="1"/>
</dbReference>
<sequence>MEETLLRDHNEFFAYKDFFELLEKYKQRSVAWRAHFEPRDLVQDDYAPTYTYEQLVPLTRDCQEDELVRKQLLDVLQNRRSDTFGEGRSKWKLSDLSKLLAFAAGTRPTDVFVPEASDPIHFRTYPSGGAMYSVLLFLITKGIEGLPDGLYRYGAEANALYRFGDPVSQVEIEQLFPVTQFRLSAQADSLTESPVFIFFVSNYRYLFQKYGFASYPLSLLEAGHICQNIQLMSTALGKSSRPVAGLFADRIEKLLGIRNRKYLHCVYSVILW</sequence>
<dbReference type="PANTHER" id="PTHR43745:SF2">
    <property type="entry name" value="NITROREDUCTASE MJ1384-RELATED"/>
    <property type="match status" value="1"/>
</dbReference>
<dbReference type="InterPro" id="IPR052544">
    <property type="entry name" value="Bacteriocin_Proc_Enz"/>
</dbReference>
<reference evidence="2 3" key="1">
    <citation type="submission" date="2021-03" db="EMBL/GenBank/DDBJ databases">
        <title>Antimicrobial resistance genes in bacteria isolated from Japanese honey, and their potential for conferring macrolide and lincosamide resistance in the American foulbrood pathogen Paenibacillus larvae.</title>
        <authorList>
            <person name="Okamoto M."/>
            <person name="Kumagai M."/>
            <person name="Kanamori H."/>
            <person name="Takamatsu D."/>
        </authorList>
    </citation>
    <scope>NUCLEOTIDE SEQUENCE [LARGE SCALE GENOMIC DNA]</scope>
    <source>
        <strain evidence="2 3">J34TS1</strain>
    </source>
</reference>
<accession>A0A919Y8R6</accession>
<dbReference type="Proteomes" id="UP000682811">
    <property type="component" value="Unassembled WGS sequence"/>
</dbReference>
<gene>
    <name evidence="2" type="ORF">J34TS1_10590</name>
</gene>
<comment type="caution">
    <text evidence="2">The sequence shown here is derived from an EMBL/GenBank/DDBJ whole genome shotgun (WGS) entry which is preliminary data.</text>
</comment>
<dbReference type="InterPro" id="IPR029479">
    <property type="entry name" value="Nitroreductase"/>
</dbReference>
<dbReference type="GO" id="GO:0016491">
    <property type="term" value="F:oxidoreductase activity"/>
    <property type="evidence" value="ECO:0007669"/>
    <property type="project" value="InterPro"/>
</dbReference>
<keyword evidence="3" id="KW-1185">Reference proteome</keyword>
<dbReference type="EMBL" id="BORT01000003">
    <property type="protein sequence ID" value="GIO46294.1"/>
    <property type="molecule type" value="Genomic_DNA"/>
</dbReference>
<dbReference type="Pfam" id="PF00881">
    <property type="entry name" value="Nitroreductase"/>
    <property type="match status" value="1"/>
</dbReference>
<dbReference type="PANTHER" id="PTHR43745">
    <property type="entry name" value="NITROREDUCTASE MJ1384-RELATED"/>
    <property type="match status" value="1"/>
</dbReference>
<dbReference type="AlphaFoldDB" id="A0A919Y8R6"/>
<dbReference type="RefSeq" id="WP_212977335.1">
    <property type="nucleotide sequence ID" value="NZ_AP025343.1"/>
</dbReference>
<dbReference type="Gene3D" id="3.40.109.10">
    <property type="entry name" value="NADH Oxidase"/>
    <property type="match status" value="1"/>
</dbReference>